<dbReference type="InterPro" id="IPR002831">
    <property type="entry name" value="Tscrpt_reg_TrmB_N"/>
</dbReference>
<sequence length="248" mass="28216">MNKGITSKLESIGFSRQDAEVYLALLKRGESRAGEIIEETCYHREIVYSALGRLERDGLVQSITKKGIKYFQAAKPEKVIDKINEKADIAKKLLPTLESIYKEIPLAIQVFEGSGGYEEVQKDIQVSLKDRDRFFVIGGAGDAWYKVTEPYYKKYQKLFLKRGIQMLTVTSIKEAEGIAKHEDPRVNPIRVMPSNFSAPSSTLFYADKVVIQVFGESPVAIMIRSKAVSNAYKKYFEALWNISEEFEY</sequence>
<dbReference type="Proteomes" id="UP000178583">
    <property type="component" value="Unassembled WGS sequence"/>
</dbReference>
<reference evidence="2 3" key="1">
    <citation type="journal article" date="2016" name="Nat. Commun.">
        <title>Thousands of microbial genomes shed light on interconnected biogeochemical processes in an aquifer system.</title>
        <authorList>
            <person name="Anantharaman K."/>
            <person name="Brown C.T."/>
            <person name="Hug L.A."/>
            <person name="Sharon I."/>
            <person name="Castelle C.J."/>
            <person name="Probst A.J."/>
            <person name="Thomas B.C."/>
            <person name="Singh A."/>
            <person name="Wilkins M.J."/>
            <person name="Karaoz U."/>
            <person name="Brodie E.L."/>
            <person name="Williams K.H."/>
            <person name="Hubbard S.S."/>
            <person name="Banfield J.F."/>
        </authorList>
    </citation>
    <scope>NUCLEOTIDE SEQUENCE [LARGE SCALE GENOMIC DNA]</scope>
</reference>
<proteinExistence type="predicted"/>
<name>A0A1F5E3C5_9BACT</name>
<dbReference type="PANTHER" id="PTHR34293:SF1">
    <property type="entry name" value="HTH-TYPE TRANSCRIPTIONAL REGULATOR TRMBL2"/>
    <property type="match status" value="1"/>
</dbReference>
<dbReference type="PANTHER" id="PTHR34293">
    <property type="entry name" value="HTH-TYPE TRANSCRIPTIONAL REGULATOR TRMBL2"/>
    <property type="match status" value="1"/>
</dbReference>
<dbReference type="CDD" id="cd00090">
    <property type="entry name" value="HTH_ARSR"/>
    <property type="match status" value="1"/>
</dbReference>
<dbReference type="InterPro" id="IPR036388">
    <property type="entry name" value="WH-like_DNA-bd_sf"/>
</dbReference>
<organism evidence="2 3">
    <name type="scientific">Candidatus Berkelbacteria bacterium RIFOXYA2_FULL_43_10</name>
    <dbReference type="NCBI Taxonomy" id="1797472"/>
    <lineage>
        <taxon>Bacteria</taxon>
        <taxon>Candidatus Berkelbacteria</taxon>
    </lineage>
</organism>
<evidence type="ECO:0000313" key="3">
    <source>
        <dbReference type="Proteomes" id="UP000178583"/>
    </source>
</evidence>
<dbReference type="Gene3D" id="1.10.10.10">
    <property type="entry name" value="Winged helix-like DNA-binding domain superfamily/Winged helix DNA-binding domain"/>
    <property type="match status" value="1"/>
</dbReference>
<feature type="domain" description="Transcription regulator TrmB N-terminal" evidence="1">
    <location>
        <begin position="9"/>
        <end position="77"/>
    </location>
</feature>
<dbReference type="InterPro" id="IPR036390">
    <property type="entry name" value="WH_DNA-bd_sf"/>
</dbReference>
<dbReference type="STRING" id="1797472.A2215_02155"/>
<gene>
    <name evidence="2" type="ORF">A2215_02155</name>
</gene>
<dbReference type="InterPro" id="IPR011991">
    <property type="entry name" value="ArsR-like_HTH"/>
</dbReference>
<dbReference type="SUPFAM" id="SSF46785">
    <property type="entry name" value="Winged helix' DNA-binding domain"/>
    <property type="match status" value="1"/>
</dbReference>
<dbReference type="Pfam" id="PF01978">
    <property type="entry name" value="TrmB"/>
    <property type="match status" value="1"/>
</dbReference>
<dbReference type="InterPro" id="IPR051797">
    <property type="entry name" value="TrmB-like"/>
</dbReference>
<evidence type="ECO:0000259" key="1">
    <source>
        <dbReference type="Pfam" id="PF01978"/>
    </source>
</evidence>
<dbReference type="EMBL" id="MEZY01000058">
    <property type="protein sequence ID" value="OGD61917.1"/>
    <property type="molecule type" value="Genomic_DNA"/>
</dbReference>
<evidence type="ECO:0000313" key="2">
    <source>
        <dbReference type="EMBL" id="OGD61917.1"/>
    </source>
</evidence>
<accession>A0A1F5E3C5</accession>
<protein>
    <recommendedName>
        <fullName evidence="1">Transcription regulator TrmB N-terminal domain-containing protein</fullName>
    </recommendedName>
</protein>
<comment type="caution">
    <text evidence="2">The sequence shown here is derived from an EMBL/GenBank/DDBJ whole genome shotgun (WGS) entry which is preliminary data.</text>
</comment>
<dbReference type="AlphaFoldDB" id="A0A1F5E3C5"/>